<feature type="domain" description="Cyclin-like" evidence="6">
    <location>
        <begin position="209"/>
        <end position="294"/>
    </location>
</feature>
<dbReference type="VEuPathDB" id="VectorBase:PPAI007104"/>
<dbReference type="InterPro" id="IPR004367">
    <property type="entry name" value="Cyclin_C-dom"/>
</dbReference>
<dbReference type="PROSITE" id="PS00292">
    <property type="entry name" value="CYCLINS"/>
    <property type="match status" value="1"/>
</dbReference>
<feature type="domain" description="Cyclin-like" evidence="6">
    <location>
        <begin position="307"/>
        <end position="390"/>
    </location>
</feature>
<protein>
    <submittedName>
        <fullName evidence="8">Uncharacterized protein</fullName>
    </submittedName>
</protein>
<dbReference type="SMART" id="SM01332">
    <property type="entry name" value="Cyclin_C"/>
    <property type="match status" value="1"/>
</dbReference>
<dbReference type="AlphaFoldDB" id="A0A1B0GPE0"/>
<dbReference type="InterPro" id="IPR013763">
    <property type="entry name" value="Cyclin-like_dom"/>
</dbReference>
<feature type="compositionally biased region" description="Basic and acidic residues" evidence="5">
    <location>
        <begin position="8"/>
        <end position="31"/>
    </location>
</feature>
<dbReference type="PIRSF" id="PIRSF001771">
    <property type="entry name" value="Cyclin_A_B_D_E"/>
    <property type="match status" value="1"/>
</dbReference>
<dbReference type="CDD" id="cd20507">
    <property type="entry name" value="CYCLIN_CCNB1-like_rpt1"/>
    <property type="match status" value="1"/>
</dbReference>
<evidence type="ECO:0000256" key="2">
    <source>
        <dbReference type="ARBA" id="ARBA00023127"/>
    </source>
</evidence>
<proteinExistence type="inferred from homology"/>
<keyword evidence="1" id="KW-0132">Cell division</keyword>
<feature type="domain" description="Cyclin C-terminal" evidence="7">
    <location>
        <begin position="303"/>
        <end position="421"/>
    </location>
</feature>
<keyword evidence="3" id="KW-0131">Cell cycle</keyword>
<keyword evidence="9" id="KW-1185">Reference proteome</keyword>
<reference evidence="8" key="1">
    <citation type="submission" date="2022-08" db="UniProtKB">
        <authorList>
            <consortium name="EnsemblMetazoa"/>
        </authorList>
    </citation>
    <scope>IDENTIFICATION</scope>
    <source>
        <strain evidence="8">Israel</strain>
    </source>
</reference>
<dbReference type="SMART" id="SM00385">
    <property type="entry name" value="CYCLIN"/>
    <property type="match status" value="2"/>
</dbReference>
<comment type="similarity">
    <text evidence="4">Belongs to the cyclin family.</text>
</comment>
<dbReference type="PANTHER" id="PTHR10177">
    <property type="entry name" value="CYCLINS"/>
    <property type="match status" value="1"/>
</dbReference>
<evidence type="ECO:0000313" key="8">
    <source>
        <dbReference type="EnsemblMetazoa" id="PPAI007104-PA"/>
    </source>
</evidence>
<keyword evidence="2 4" id="KW-0195">Cyclin</keyword>
<evidence type="ECO:0000259" key="6">
    <source>
        <dbReference type="SMART" id="SM00385"/>
    </source>
</evidence>
<name>A0A1B0GPE0_PHLPP</name>
<evidence type="ECO:0000256" key="1">
    <source>
        <dbReference type="ARBA" id="ARBA00022618"/>
    </source>
</evidence>
<evidence type="ECO:0000256" key="3">
    <source>
        <dbReference type="ARBA" id="ARBA00023306"/>
    </source>
</evidence>
<dbReference type="GO" id="GO:0016538">
    <property type="term" value="F:cyclin-dependent protein serine/threonine kinase regulator activity"/>
    <property type="evidence" value="ECO:0007669"/>
    <property type="project" value="InterPro"/>
</dbReference>
<evidence type="ECO:0000256" key="5">
    <source>
        <dbReference type="SAM" id="MobiDB-lite"/>
    </source>
</evidence>
<accession>A0A1B0GPE0</accession>
<dbReference type="GO" id="GO:0044772">
    <property type="term" value="P:mitotic cell cycle phase transition"/>
    <property type="evidence" value="ECO:0007669"/>
    <property type="project" value="InterPro"/>
</dbReference>
<organism evidence="8 9">
    <name type="scientific">Phlebotomus papatasi</name>
    <name type="common">Sandfly</name>
    <dbReference type="NCBI Taxonomy" id="29031"/>
    <lineage>
        <taxon>Eukaryota</taxon>
        <taxon>Metazoa</taxon>
        <taxon>Ecdysozoa</taxon>
        <taxon>Arthropoda</taxon>
        <taxon>Hexapoda</taxon>
        <taxon>Insecta</taxon>
        <taxon>Pterygota</taxon>
        <taxon>Neoptera</taxon>
        <taxon>Endopterygota</taxon>
        <taxon>Diptera</taxon>
        <taxon>Nematocera</taxon>
        <taxon>Psychodoidea</taxon>
        <taxon>Psychodidae</taxon>
        <taxon>Phlebotomus</taxon>
        <taxon>Phlebotomus</taxon>
    </lineage>
</organism>
<evidence type="ECO:0000256" key="4">
    <source>
        <dbReference type="RuleBase" id="RU000383"/>
    </source>
</evidence>
<dbReference type="Proteomes" id="UP000092462">
    <property type="component" value="Unassembled WGS sequence"/>
</dbReference>
<evidence type="ECO:0000313" key="9">
    <source>
        <dbReference type="Proteomes" id="UP000092462"/>
    </source>
</evidence>
<dbReference type="InterPro" id="IPR039361">
    <property type="entry name" value="Cyclin"/>
</dbReference>
<evidence type="ECO:0000259" key="7">
    <source>
        <dbReference type="SMART" id="SM01332"/>
    </source>
</evidence>
<dbReference type="InterPro" id="IPR048258">
    <property type="entry name" value="Cyclins_cyclin-box"/>
</dbReference>
<dbReference type="Pfam" id="PF00134">
    <property type="entry name" value="Cyclin_N"/>
    <property type="match status" value="1"/>
</dbReference>
<dbReference type="Gene3D" id="1.10.472.10">
    <property type="entry name" value="Cyclin-like"/>
    <property type="match status" value="2"/>
</dbReference>
<dbReference type="SUPFAM" id="SSF47954">
    <property type="entry name" value="Cyclin-like"/>
    <property type="match status" value="2"/>
</dbReference>
<dbReference type="InterPro" id="IPR036915">
    <property type="entry name" value="Cyclin-like_sf"/>
</dbReference>
<dbReference type="InterPro" id="IPR006671">
    <property type="entry name" value="Cyclin_N"/>
</dbReference>
<dbReference type="EMBL" id="AJVK01059556">
    <property type="status" value="NOT_ANNOTATED_CDS"/>
    <property type="molecule type" value="Genomic_DNA"/>
</dbReference>
<dbReference type="Pfam" id="PF02984">
    <property type="entry name" value="Cyclin_C"/>
    <property type="match status" value="1"/>
</dbReference>
<feature type="region of interest" description="Disordered" evidence="5">
    <location>
        <begin position="1"/>
        <end position="31"/>
    </location>
</feature>
<dbReference type="GO" id="GO:0005634">
    <property type="term" value="C:nucleus"/>
    <property type="evidence" value="ECO:0007669"/>
    <property type="project" value="UniProtKB-ARBA"/>
</dbReference>
<sequence>MATRKRPVKVDENETDRAARNRLVKNDDAPRATRRAALGDVGNRVLRPSVNSVKEAQSKLPDLKNVKPKVDTHWKKSEAVGKLKNQVEQKKKVEKIPCAAPKYTKVNVVKVVFDKAPKSPTLAPLAKPEPDFRDEVEEEDVAGSSYSNDLVSQVVDIDADDHENLLHMTEYVNDIFDYMGTLEHKYPIERDFLANHVDIRPRMRTVLIDWINEVHYECRLVPETYHMAVSLIDRYLQATKNISRKLLQLVGITGLFLASKYEEVCPPSIFDFVHFADNAYTDGQVRQMEMNILHKLDFNMGRPLPIQFLRRFSKAAAATETIHGVAKYFTEVISMEYTMVHLNPSKVAAVSIYLALRLFRQSDDVWTPTLQHYTKYQENQLTTVAKDLATLVLEAPTSKFRSVYKKYADKKMGAVAKLPELQRGAIKKIALAD</sequence>
<dbReference type="EnsemblMetazoa" id="PPAI007104-RA">
    <property type="protein sequence ID" value="PPAI007104-PA"/>
    <property type="gene ID" value="PPAI007104"/>
</dbReference>
<dbReference type="VEuPathDB" id="VectorBase:PPAPM1_005208"/>
<dbReference type="InterPro" id="IPR046965">
    <property type="entry name" value="Cyclin_A/B-like"/>
</dbReference>
<dbReference type="GO" id="GO:0051301">
    <property type="term" value="P:cell division"/>
    <property type="evidence" value="ECO:0007669"/>
    <property type="project" value="UniProtKB-KW"/>
</dbReference>
<dbReference type="FunFam" id="1.10.472.10:FF:000001">
    <property type="entry name" value="G2/mitotic-specific cyclin"/>
    <property type="match status" value="1"/>
</dbReference>